<dbReference type="Proteomes" id="UP000708208">
    <property type="component" value="Unassembled WGS sequence"/>
</dbReference>
<organism evidence="1 2">
    <name type="scientific">Allacma fusca</name>
    <dbReference type="NCBI Taxonomy" id="39272"/>
    <lineage>
        <taxon>Eukaryota</taxon>
        <taxon>Metazoa</taxon>
        <taxon>Ecdysozoa</taxon>
        <taxon>Arthropoda</taxon>
        <taxon>Hexapoda</taxon>
        <taxon>Collembola</taxon>
        <taxon>Symphypleona</taxon>
        <taxon>Sminthuridae</taxon>
        <taxon>Allacma</taxon>
    </lineage>
</organism>
<evidence type="ECO:0000313" key="1">
    <source>
        <dbReference type="EMBL" id="CAG7815701.1"/>
    </source>
</evidence>
<evidence type="ECO:0000313" key="2">
    <source>
        <dbReference type="Proteomes" id="UP000708208"/>
    </source>
</evidence>
<gene>
    <name evidence="1" type="ORF">AFUS01_LOCUS26365</name>
</gene>
<reference evidence="1" key="1">
    <citation type="submission" date="2021-06" db="EMBL/GenBank/DDBJ databases">
        <authorList>
            <person name="Hodson N. C."/>
            <person name="Mongue J. A."/>
            <person name="Jaron S. K."/>
        </authorList>
    </citation>
    <scope>NUCLEOTIDE SEQUENCE</scope>
</reference>
<dbReference type="EMBL" id="CAJVCH010351155">
    <property type="protein sequence ID" value="CAG7815701.1"/>
    <property type="molecule type" value="Genomic_DNA"/>
</dbReference>
<name>A0A8J2KDF1_9HEXA</name>
<sequence>MSRISFEDLVTLDSILEVILSCNIPIPEELFNEGASLAALVNPERCHLNKKNYRPILRFEKKLIQNLPEILISILKWILKLKHAWRFDSSTGIEALKELATHVCIIQRYHEGSLTIV</sequence>
<dbReference type="AlphaFoldDB" id="A0A8J2KDF1"/>
<protein>
    <submittedName>
        <fullName evidence="1">Uncharacterized protein</fullName>
    </submittedName>
</protein>
<comment type="caution">
    <text evidence="1">The sequence shown here is derived from an EMBL/GenBank/DDBJ whole genome shotgun (WGS) entry which is preliminary data.</text>
</comment>
<accession>A0A8J2KDF1</accession>
<keyword evidence="2" id="KW-1185">Reference proteome</keyword>
<proteinExistence type="predicted"/>